<feature type="transmembrane region" description="Helical" evidence="4">
    <location>
        <begin position="427"/>
        <end position="447"/>
    </location>
</feature>
<dbReference type="PROSITE" id="PS50082">
    <property type="entry name" value="WD_REPEATS_2"/>
    <property type="match status" value="2"/>
</dbReference>
<keyword evidence="4" id="KW-1133">Transmembrane helix</keyword>
<dbReference type="EMBL" id="LT559118">
    <property type="protein sequence ID" value="SBO96260.1"/>
    <property type="molecule type" value="Genomic_DNA"/>
</dbReference>
<proteinExistence type="predicted"/>
<dbReference type="Pfam" id="PF00069">
    <property type="entry name" value="Pkinase"/>
    <property type="match status" value="1"/>
</dbReference>
<evidence type="ECO:0000259" key="5">
    <source>
        <dbReference type="PROSITE" id="PS50011"/>
    </source>
</evidence>
<dbReference type="AlphaFoldDB" id="A0A1M4EBT9"/>
<dbReference type="InterPro" id="IPR015943">
    <property type="entry name" value="WD40/YVTN_repeat-like_dom_sf"/>
</dbReference>
<gene>
    <name evidence="6" type="ORF">BN4615_P5776</name>
</gene>
<evidence type="ECO:0000256" key="4">
    <source>
        <dbReference type="SAM" id="Phobius"/>
    </source>
</evidence>
<keyword evidence="2" id="KW-0677">Repeat</keyword>
<dbReference type="CDD" id="cd14014">
    <property type="entry name" value="STKc_PknB_like"/>
    <property type="match status" value="1"/>
</dbReference>
<dbReference type="SUPFAM" id="SSF82171">
    <property type="entry name" value="DPP6 N-terminal domain-like"/>
    <property type="match status" value="1"/>
</dbReference>
<dbReference type="InterPro" id="IPR011047">
    <property type="entry name" value="Quinoprotein_ADH-like_sf"/>
</dbReference>
<dbReference type="Gene3D" id="1.10.510.10">
    <property type="entry name" value="Transferase(Phosphotransferase) domain 1"/>
    <property type="match status" value="1"/>
</dbReference>
<dbReference type="PANTHER" id="PTHR19879:SF9">
    <property type="entry name" value="TRANSCRIPTION INITIATION FACTOR TFIID SUBUNIT 5"/>
    <property type="match status" value="1"/>
</dbReference>
<dbReference type="InterPro" id="IPR049052">
    <property type="entry name" value="nSTAND1"/>
</dbReference>
<reference evidence="6" key="1">
    <citation type="submission" date="2016-04" db="EMBL/GenBank/DDBJ databases">
        <authorList>
            <person name="Evans L.H."/>
            <person name="Alamgir A."/>
            <person name="Owens N."/>
            <person name="Weber N.D."/>
            <person name="Virtaneva K."/>
            <person name="Barbian K."/>
            <person name="Babar A."/>
            <person name="Rosenke K."/>
        </authorList>
    </citation>
    <scope>NUCLEOTIDE SEQUENCE</scope>
    <source>
        <strain evidence="6">Nono1</strain>
    </source>
</reference>
<dbReference type="Gene3D" id="2.130.10.10">
    <property type="entry name" value="YVTN repeat-like/Quinoprotein amine dehydrogenase"/>
    <property type="match status" value="4"/>
</dbReference>
<name>A0A1M4EBT9_9ACTN</name>
<dbReference type="Pfam" id="PF00400">
    <property type="entry name" value="WD40"/>
    <property type="match status" value="2"/>
</dbReference>
<dbReference type="PROSITE" id="PS50011">
    <property type="entry name" value="PROTEIN_KINASE_DOM"/>
    <property type="match status" value="1"/>
</dbReference>
<dbReference type="SMART" id="SM00220">
    <property type="entry name" value="S_TKc"/>
    <property type="match status" value="1"/>
</dbReference>
<dbReference type="Pfam" id="PF20703">
    <property type="entry name" value="nSTAND1"/>
    <property type="match status" value="1"/>
</dbReference>
<dbReference type="SMART" id="SM00320">
    <property type="entry name" value="WD40"/>
    <property type="match status" value="5"/>
</dbReference>
<keyword evidence="6" id="KW-0808">Transferase</keyword>
<dbReference type="GO" id="GO:0004674">
    <property type="term" value="F:protein serine/threonine kinase activity"/>
    <property type="evidence" value="ECO:0007669"/>
    <property type="project" value="UniProtKB-KW"/>
</dbReference>
<dbReference type="SUPFAM" id="SSF50998">
    <property type="entry name" value="Quinoprotein alcohol dehydrogenase-like"/>
    <property type="match status" value="1"/>
</dbReference>
<keyword evidence="4" id="KW-0812">Transmembrane</keyword>
<dbReference type="PROSITE" id="PS00108">
    <property type="entry name" value="PROTEIN_KINASE_ST"/>
    <property type="match status" value="1"/>
</dbReference>
<dbReference type="InterPro" id="IPR019775">
    <property type="entry name" value="WD40_repeat_CS"/>
</dbReference>
<dbReference type="SUPFAM" id="SSF56112">
    <property type="entry name" value="Protein kinase-like (PK-like)"/>
    <property type="match status" value="1"/>
</dbReference>
<feature type="domain" description="Protein kinase" evidence="5">
    <location>
        <begin position="1"/>
        <end position="233"/>
    </location>
</feature>
<evidence type="ECO:0000313" key="6">
    <source>
        <dbReference type="EMBL" id="SBO96260.1"/>
    </source>
</evidence>
<dbReference type="PANTHER" id="PTHR19879">
    <property type="entry name" value="TRANSCRIPTION INITIATION FACTOR TFIID"/>
    <property type="match status" value="1"/>
</dbReference>
<keyword evidence="6" id="KW-0723">Serine/threonine-protein kinase</keyword>
<dbReference type="InterPro" id="IPR000719">
    <property type="entry name" value="Prot_kinase_dom"/>
</dbReference>
<protein>
    <submittedName>
        <fullName evidence="6">Tyrosine protein kinase:Serine/threonine protein kinase</fullName>
    </submittedName>
</protein>
<keyword evidence="4" id="KW-0472">Membrane</keyword>
<dbReference type="GO" id="GO:0005524">
    <property type="term" value="F:ATP binding"/>
    <property type="evidence" value="ECO:0007669"/>
    <property type="project" value="InterPro"/>
</dbReference>
<evidence type="ECO:0000256" key="3">
    <source>
        <dbReference type="PROSITE-ProRule" id="PRU00221"/>
    </source>
</evidence>
<evidence type="ECO:0000256" key="2">
    <source>
        <dbReference type="ARBA" id="ARBA00022737"/>
    </source>
</evidence>
<keyword evidence="1 3" id="KW-0853">WD repeat</keyword>
<feature type="repeat" description="WD" evidence="3">
    <location>
        <begin position="1018"/>
        <end position="1049"/>
    </location>
</feature>
<evidence type="ECO:0000256" key="1">
    <source>
        <dbReference type="ARBA" id="ARBA00022574"/>
    </source>
</evidence>
<dbReference type="InterPro" id="IPR001680">
    <property type="entry name" value="WD40_rpt"/>
</dbReference>
<organism evidence="6">
    <name type="scientific">Nonomuraea gerenzanensis</name>
    <dbReference type="NCBI Taxonomy" id="93944"/>
    <lineage>
        <taxon>Bacteria</taxon>
        <taxon>Bacillati</taxon>
        <taxon>Actinomycetota</taxon>
        <taxon>Actinomycetes</taxon>
        <taxon>Streptosporangiales</taxon>
        <taxon>Streptosporangiaceae</taxon>
        <taxon>Nonomuraea</taxon>
    </lineage>
</organism>
<dbReference type="InterPro" id="IPR008271">
    <property type="entry name" value="Ser/Thr_kinase_AS"/>
</dbReference>
<accession>A0A1M4EBT9</accession>
<dbReference type="InterPro" id="IPR011009">
    <property type="entry name" value="Kinase-like_dom_sf"/>
</dbReference>
<keyword evidence="6" id="KW-0418">Kinase</keyword>
<dbReference type="PROSITE" id="PS00678">
    <property type="entry name" value="WD_REPEATS_1"/>
    <property type="match status" value="1"/>
</dbReference>
<sequence>MAVKLLRPDRDVDARTRARFAKEVAATRKVAPFCTARVIAAEPDAPQPYLVSEYVDGPSLQRAVTELGPFGPIELHSLATGVATALTAIHRAGVVHRDLKPANVVLGPDGPRVIDFGIAKFEGSTLTDAGVVPIGTPAYLSPERVRGEPAGRPADVWAWGAVVLFAASGAPPFAAETAAATYQLILTRQPDLFPLDGTLLRLVAAAMSADPRERPRAQDLLEVLTGGAGDLLVAGSQAARAARRPADLPATPGERTLGDLAEEAYRRYDPQDQALLPGLFLRLVLPGGTPETMLRRARLTDLLDGSVAPERAGHVLAGLVRGGLVRNEGGDVALASAALIPAWPRLREWIDEEGEGLGLHARLSGAAQRWQASGRDPAELYRGAELRAALDRPSGSSDRLVLNQLERAFLDASATYLRAQDRRRRQVTAVVFVLAATVLATASILVAQTRSEGANQLRSSARRTAETAQRLRASEPIKAMLLSVAAWRLAPGDPRVYAQLRSSLAQRELDVFRPPTKPGDARHALGANGKTLAVVNAGTATLYDLATHRALHVVGGVGDEVRSIALRPDGRVLAVSGDRDITLWNLASGRRIGRAFGSGAEQLAFDAGGDVLIARTAGDAWQTWSLTRAGTPSLIRRVTQATELQVARDARTSVEVSPTRRYLLRDRRGSSPAPGGLDQATGLTAAFSPDGKVMAVGDGLDARLWNVARARWSRVVLHGANPLTMSFNADGRYLATWDGTAVSVWSRTGTRVLNHPLPALTGEPRFGPGDRTLVCLLSDGTAVVLDLAGLTRSDATMTPGAAAAAFDGRAERVAVQGARATELFRTRTRAAELRLSRAGVPGAVLAFSSDGVYLAMTTPDQPEVAIWNTARRRLERTLTIDAPQVAGLAFRPGGTTLAIAPLGESWGDLQLWDAKRGVHLETIAHPGGDGMAFDSAGTALVVNGGDNSGVIGLSPRRLRPRPFGPDSDGVLGVAYSPGNAMIATGRTAHGVDLWNATDLSLIRRLAATDAIFDQFQVLAFSPDGRTLAAGGFAGRIWLWNVSDGALLGEPVPQHAGHILALAFTPDGGTLYSLGEDGALRTHPITASGLATEVCARARASLSPGEWSRYIEDQPPRRVC</sequence>
<feature type="repeat" description="WD" evidence="3">
    <location>
        <begin position="554"/>
        <end position="594"/>
    </location>
</feature>